<dbReference type="Proteomes" id="UP000334923">
    <property type="component" value="Unassembled WGS sequence"/>
</dbReference>
<reference evidence="7 8" key="1">
    <citation type="submission" date="2019-09" db="EMBL/GenBank/DDBJ databases">
        <authorList>
            <person name="Cremers G."/>
        </authorList>
    </citation>
    <scope>NUCLEOTIDE SEQUENCE [LARGE SCALE GENOMIC DNA]</scope>
    <source>
        <strain evidence="7">4A</strain>
    </source>
</reference>
<keyword evidence="2 5" id="KW-0812">Transmembrane</keyword>
<evidence type="ECO:0000256" key="5">
    <source>
        <dbReference type="SAM" id="Phobius"/>
    </source>
</evidence>
<feature type="transmembrane region" description="Helical" evidence="5">
    <location>
        <begin position="45"/>
        <end position="71"/>
    </location>
</feature>
<feature type="transmembrane region" description="Helical" evidence="5">
    <location>
        <begin position="402"/>
        <end position="419"/>
    </location>
</feature>
<feature type="transmembrane region" description="Helical" evidence="5">
    <location>
        <begin position="425"/>
        <end position="442"/>
    </location>
</feature>
<evidence type="ECO:0000313" key="7">
    <source>
        <dbReference type="EMBL" id="VVM06489.1"/>
    </source>
</evidence>
<keyword evidence="4 5" id="KW-0472">Membrane</keyword>
<feature type="transmembrane region" description="Helical" evidence="5">
    <location>
        <begin position="245"/>
        <end position="263"/>
    </location>
</feature>
<dbReference type="GO" id="GO:0016020">
    <property type="term" value="C:membrane"/>
    <property type="evidence" value="ECO:0007669"/>
    <property type="project" value="UniProtKB-SubCell"/>
</dbReference>
<sequence>MLAPWLFGSVEPWAQAAVFSATVLILSVWMVRASATGRPLDLPPGWIPAVCFLVWVGFQAMPIPSGLVALLSPERLRLEQQAAHLLGISSPKWFALSVDPGLTRRYLWEFGGIGLYALLLWNVIANRNQFRRLLLAIIANGAALTLFALIQRATWKGAIYWVRPIYAGDPFGPYVNRTHMGGLLLLIIPMGLGFLLAEATRRRNGERFDWRIWVRLPPEELFERLLLPLLLLIMAGGVLTSKSRGAMTSLLLALSLMALWYASRGKEGRSGFLGIAAFLIAGLAMALWVAADLFFGATERLVTEAMDTKESGRLALWSEARDLWRRFPLAGSGLGTFEPAFGLVRTVFPGNHAVTHAESNYVQLLCDTGVLGLGLTLWLMSALLTVGWRALAQARRHSQERIVLGALVAVVGACLQGVANFDLSIMANWLYVAAAVVVMGKAERVWMGSRDRDTQERQQAAY</sequence>
<feature type="transmembrane region" description="Helical" evidence="5">
    <location>
        <begin position="270"/>
        <end position="291"/>
    </location>
</feature>
<feature type="transmembrane region" description="Helical" evidence="5">
    <location>
        <begin position="12"/>
        <end position="33"/>
    </location>
</feature>
<protein>
    <recommendedName>
        <fullName evidence="6">O-antigen ligase-related domain-containing protein</fullName>
    </recommendedName>
</protein>
<evidence type="ECO:0000313" key="8">
    <source>
        <dbReference type="Proteomes" id="UP000334923"/>
    </source>
</evidence>
<feature type="transmembrane region" description="Helical" evidence="5">
    <location>
        <begin position="180"/>
        <end position="200"/>
    </location>
</feature>
<proteinExistence type="predicted"/>
<evidence type="ECO:0000256" key="4">
    <source>
        <dbReference type="ARBA" id="ARBA00023136"/>
    </source>
</evidence>
<gene>
    <name evidence="7" type="ORF">MAMT_01230</name>
</gene>
<dbReference type="InterPro" id="IPR051533">
    <property type="entry name" value="WaaL-like"/>
</dbReference>
<accession>A0A5E6MBD3</accession>
<dbReference type="EMBL" id="CABFVA020000066">
    <property type="protein sequence ID" value="VVM06489.1"/>
    <property type="molecule type" value="Genomic_DNA"/>
</dbReference>
<feature type="domain" description="O-antigen ligase-related" evidence="6">
    <location>
        <begin position="229"/>
        <end position="375"/>
    </location>
</feature>
<keyword evidence="8" id="KW-1185">Reference proteome</keyword>
<evidence type="ECO:0000256" key="2">
    <source>
        <dbReference type="ARBA" id="ARBA00022692"/>
    </source>
</evidence>
<name>A0A5E6MBD3_9BACT</name>
<dbReference type="AlphaFoldDB" id="A0A5E6MBD3"/>
<evidence type="ECO:0000259" key="6">
    <source>
        <dbReference type="Pfam" id="PF04932"/>
    </source>
</evidence>
<dbReference type="InterPro" id="IPR007016">
    <property type="entry name" value="O-antigen_ligase-rel_domated"/>
</dbReference>
<feature type="transmembrane region" description="Helical" evidence="5">
    <location>
        <begin position="370"/>
        <end position="390"/>
    </location>
</feature>
<comment type="subcellular location">
    <subcellularLocation>
        <location evidence="1">Membrane</location>
        <topology evidence="1">Multi-pass membrane protein</topology>
    </subcellularLocation>
</comment>
<evidence type="ECO:0000256" key="1">
    <source>
        <dbReference type="ARBA" id="ARBA00004141"/>
    </source>
</evidence>
<dbReference type="PANTHER" id="PTHR37422">
    <property type="entry name" value="TEICHURONIC ACID BIOSYNTHESIS PROTEIN TUAE"/>
    <property type="match status" value="1"/>
</dbReference>
<evidence type="ECO:0000256" key="3">
    <source>
        <dbReference type="ARBA" id="ARBA00022989"/>
    </source>
</evidence>
<feature type="transmembrane region" description="Helical" evidence="5">
    <location>
        <begin position="106"/>
        <end position="124"/>
    </location>
</feature>
<keyword evidence="3 5" id="KW-1133">Transmembrane helix</keyword>
<organism evidence="7 8">
    <name type="scientific">Methylacidimicrobium tartarophylax</name>
    <dbReference type="NCBI Taxonomy" id="1041768"/>
    <lineage>
        <taxon>Bacteria</taxon>
        <taxon>Pseudomonadati</taxon>
        <taxon>Verrucomicrobiota</taxon>
        <taxon>Methylacidimicrobium</taxon>
    </lineage>
</organism>
<dbReference type="PANTHER" id="PTHR37422:SF23">
    <property type="entry name" value="TEICHURONIC ACID BIOSYNTHESIS PROTEIN TUAE"/>
    <property type="match status" value="1"/>
</dbReference>
<feature type="transmembrane region" description="Helical" evidence="5">
    <location>
        <begin position="221"/>
        <end position="239"/>
    </location>
</feature>
<dbReference type="Pfam" id="PF04932">
    <property type="entry name" value="Wzy_C"/>
    <property type="match status" value="1"/>
</dbReference>
<feature type="transmembrane region" description="Helical" evidence="5">
    <location>
        <begin position="133"/>
        <end position="150"/>
    </location>
</feature>